<dbReference type="EMBL" id="LAZR01058309">
    <property type="protein sequence ID" value="KKK70163.1"/>
    <property type="molecule type" value="Genomic_DNA"/>
</dbReference>
<protein>
    <submittedName>
        <fullName evidence="1">Uncharacterized protein</fullName>
    </submittedName>
</protein>
<reference evidence="1" key="1">
    <citation type="journal article" date="2015" name="Nature">
        <title>Complex archaea that bridge the gap between prokaryotes and eukaryotes.</title>
        <authorList>
            <person name="Spang A."/>
            <person name="Saw J.H."/>
            <person name="Jorgensen S.L."/>
            <person name="Zaremba-Niedzwiedzka K."/>
            <person name="Martijn J."/>
            <person name="Lind A.E."/>
            <person name="van Eijk R."/>
            <person name="Schleper C."/>
            <person name="Guy L."/>
            <person name="Ettema T.J."/>
        </authorList>
    </citation>
    <scope>NUCLEOTIDE SEQUENCE</scope>
</reference>
<accession>A0A0F8XMF4</accession>
<proteinExistence type="predicted"/>
<name>A0A0F8XMF4_9ZZZZ</name>
<comment type="caution">
    <text evidence="1">The sequence shown here is derived from an EMBL/GenBank/DDBJ whole genome shotgun (WGS) entry which is preliminary data.</text>
</comment>
<dbReference type="AlphaFoldDB" id="A0A0F8XMF4"/>
<organism evidence="1">
    <name type="scientific">marine sediment metagenome</name>
    <dbReference type="NCBI Taxonomy" id="412755"/>
    <lineage>
        <taxon>unclassified sequences</taxon>
        <taxon>metagenomes</taxon>
        <taxon>ecological metagenomes</taxon>
    </lineage>
</organism>
<evidence type="ECO:0000313" key="1">
    <source>
        <dbReference type="EMBL" id="KKK70163.1"/>
    </source>
</evidence>
<sequence>MNTFGQAMEFMKDGEKVRLPYWSEEVYISIQRP</sequence>
<feature type="non-terminal residue" evidence="1">
    <location>
        <position position="33"/>
    </location>
</feature>
<gene>
    <name evidence="1" type="ORF">LCGC14_2926710</name>
</gene>